<comment type="caution">
    <text evidence="2">The sequence shown here is derived from an EMBL/GenBank/DDBJ whole genome shotgun (WGS) entry which is preliminary data.</text>
</comment>
<dbReference type="RefSeq" id="WP_017456293.1">
    <property type="nucleotide sequence ID" value="NZ_FMUI01000002.1"/>
</dbReference>
<dbReference type="AlphaFoldDB" id="A0A1G4XDP2"/>
<protein>
    <submittedName>
        <fullName evidence="2">L-lactate dehydrogenase complex protein LldG</fullName>
    </submittedName>
</protein>
<evidence type="ECO:0000259" key="1">
    <source>
        <dbReference type="Pfam" id="PF02589"/>
    </source>
</evidence>
<proteinExistence type="predicted"/>
<sequence length="231" mass="25258">MDNRMAFLTTISQALGREIRYQPEQAMPPVNNYAQTRLTGLSPQQRCDEFIHVASTVMLAHCELTREEKAGEAVLNLCEKYGGQPIVISGDARLKELGITHRLEEVYDAFIWDPAKGEENIRKAELAKIGVVYAEYGLTESGGVVLFSAPERGRALSLLPASSIFVLRKSNILPRVSQLAQTLHQKALAGERMPSCINLIGGPSSTADIELIKVVGVHGPVNAAYLIIEDC</sequence>
<dbReference type="PANTHER" id="PTHR43682">
    <property type="entry name" value="LACTATE UTILIZATION PROTEIN C"/>
    <property type="match status" value="1"/>
</dbReference>
<dbReference type="EMBL" id="FMUI01000002">
    <property type="protein sequence ID" value="SCX39403.1"/>
    <property type="molecule type" value="Genomic_DNA"/>
</dbReference>
<dbReference type="Gene3D" id="3.40.50.10420">
    <property type="entry name" value="NagB/RpiA/CoA transferase-like"/>
    <property type="match status" value="1"/>
</dbReference>
<reference evidence="2 3" key="1">
    <citation type="submission" date="2016-10" db="EMBL/GenBank/DDBJ databases">
        <authorList>
            <person name="Varghese N."/>
            <person name="Submissions S."/>
        </authorList>
    </citation>
    <scope>NUCLEOTIDE SEQUENCE [LARGE SCALE GENOMIC DNA]</scope>
    <source>
        <strain evidence="2 3">CGMCC 1.12102</strain>
    </source>
</reference>
<evidence type="ECO:0000313" key="2">
    <source>
        <dbReference type="EMBL" id="SCX39403.1"/>
    </source>
</evidence>
<gene>
    <name evidence="2" type="ORF">SAMN02927897_00551</name>
</gene>
<dbReference type="InterPro" id="IPR003741">
    <property type="entry name" value="LUD_dom"/>
</dbReference>
<organism evidence="2 3">
    <name type="scientific">Kosakonia sacchari</name>
    <dbReference type="NCBI Taxonomy" id="1158459"/>
    <lineage>
        <taxon>Bacteria</taxon>
        <taxon>Pseudomonadati</taxon>
        <taxon>Pseudomonadota</taxon>
        <taxon>Gammaproteobacteria</taxon>
        <taxon>Enterobacterales</taxon>
        <taxon>Enterobacteriaceae</taxon>
        <taxon>Kosakonia</taxon>
    </lineage>
</organism>
<dbReference type="InterPro" id="IPR024185">
    <property type="entry name" value="FTHF_cligase-like_sf"/>
</dbReference>
<dbReference type="GeneID" id="23845087"/>
<evidence type="ECO:0000313" key="3">
    <source>
        <dbReference type="Proteomes" id="UP000183569"/>
    </source>
</evidence>
<feature type="domain" description="LUD" evidence="1">
    <location>
        <begin position="64"/>
        <end position="228"/>
    </location>
</feature>
<name>A0A1G4XDP2_9ENTR</name>
<dbReference type="Pfam" id="PF02589">
    <property type="entry name" value="LUD_dom"/>
    <property type="match status" value="1"/>
</dbReference>
<dbReference type="InterPro" id="IPR037171">
    <property type="entry name" value="NagB/RpiA_transferase-like"/>
</dbReference>
<dbReference type="SUPFAM" id="SSF100950">
    <property type="entry name" value="NagB/RpiA/CoA transferase-like"/>
    <property type="match status" value="1"/>
</dbReference>
<accession>A0A1G4XDP2</accession>
<dbReference type="PANTHER" id="PTHR43682:SF1">
    <property type="entry name" value="LACTATE UTILIZATION PROTEIN C"/>
    <property type="match status" value="1"/>
</dbReference>
<dbReference type="Proteomes" id="UP000183569">
    <property type="component" value="Unassembled WGS sequence"/>
</dbReference>